<comment type="similarity">
    <text evidence="7">Belongs to the drug/metabolite transporter (DMT) superfamily. Small multidrug resistance (SMR) (TC 2.A.7.1) family. Gdx/SugE subfamily.</text>
</comment>
<proteinExistence type="inferred from homology"/>
<dbReference type="Gene3D" id="1.10.3730.20">
    <property type="match status" value="1"/>
</dbReference>
<evidence type="ECO:0000256" key="8">
    <source>
        <dbReference type="ARBA" id="ARBA00039168"/>
    </source>
</evidence>
<dbReference type="GO" id="GO:0005886">
    <property type="term" value="C:plasma membrane"/>
    <property type="evidence" value="ECO:0007669"/>
    <property type="project" value="UniProtKB-SubCell"/>
</dbReference>
<accession>A0A1X9STI3</accession>
<protein>
    <recommendedName>
        <fullName evidence="8">Guanidinium exporter</fullName>
    </recommendedName>
</protein>
<dbReference type="KEGG" id="cdev:CIGN_1236"/>
<evidence type="ECO:0000256" key="2">
    <source>
        <dbReference type="ARBA" id="ARBA00022448"/>
    </source>
</evidence>
<keyword evidence="6" id="KW-0472">Membrane</keyword>
<sequence length="107" mass="11434">MIYTAALFGAGVCEVLGVVFLNQMAKSQNIKKIALFMLVVVTFGISLSLLGFAMNILPMSVAYSVWTGIGAVGAVGVGVIFNKEKIGIKKAVYLFLIVFSVIMLKLI</sequence>
<comment type="subcellular location">
    <subcellularLocation>
        <location evidence="1 9">Cell membrane</location>
        <topology evidence="1 9">Multi-pass membrane protein</topology>
    </subcellularLocation>
</comment>
<evidence type="ECO:0000313" key="10">
    <source>
        <dbReference type="EMBL" id="ARQ99495.1"/>
    </source>
</evidence>
<dbReference type="InterPro" id="IPR000390">
    <property type="entry name" value="Small_drug/metabolite_transptr"/>
</dbReference>
<keyword evidence="2" id="KW-0813">Transport</keyword>
<dbReference type="AlphaFoldDB" id="A0A1X9STI3"/>
<evidence type="ECO:0000256" key="7">
    <source>
        <dbReference type="ARBA" id="ARBA00038151"/>
    </source>
</evidence>
<evidence type="ECO:0000256" key="4">
    <source>
        <dbReference type="ARBA" id="ARBA00022692"/>
    </source>
</evidence>
<dbReference type="PANTHER" id="PTHR30561:SF0">
    <property type="entry name" value="GUANIDINIUM EXPORTER"/>
    <property type="match status" value="1"/>
</dbReference>
<dbReference type="InterPro" id="IPR037185">
    <property type="entry name" value="EmrE-like"/>
</dbReference>
<evidence type="ECO:0000256" key="9">
    <source>
        <dbReference type="RuleBase" id="RU003942"/>
    </source>
</evidence>
<dbReference type="InterPro" id="IPR045324">
    <property type="entry name" value="Small_multidrug_res"/>
</dbReference>
<dbReference type="EMBL" id="CP018788">
    <property type="protein sequence ID" value="ARQ99495.1"/>
    <property type="molecule type" value="Genomic_DNA"/>
</dbReference>
<keyword evidence="5" id="KW-1133">Transmembrane helix</keyword>
<name>A0A1X9STI3_9BACT</name>
<dbReference type="STRING" id="1660064.CIGN_1236"/>
<evidence type="ECO:0000256" key="3">
    <source>
        <dbReference type="ARBA" id="ARBA00022475"/>
    </source>
</evidence>
<evidence type="ECO:0000256" key="5">
    <source>
        <dbReference type="ARBA" id="ARBA00022989"/>
    </source>
</evidence>
<dbReference type="Proteomes" id="UP000194309">
    <property type="component" value="Chromosome"/>
</dbReference>
<keyword evidence="11" id="KW-1185">Reference proteome</keyword>
<organism evidence="10 11">
    <name type="scientific">Campylobacter devanensis</name>
    <dbReference type="NCBI Taxonomy" id="3161138"/>
    <lineage>
        <taxon>Bacteria</taxon>
        <taxon>Pseudomonadati</taxon>
        <taxon>Campylobacterota</taxon>
        <taxon>Epsilonproteobacteria</taxon>
        <taxon>Campylobacterales</taxon>
        <taxon>Campylobacteraceae</taxon>
        <taxon>Campylobacter</taxon>
    </lineage>
</organism>
<dbReference type="PANTHER" id="PTHR30561">
    <property type="entry name" value="SMR FAMILY PROTON-DEPENDENT DRUG EFFLUX TRANSPORTER SUGE"/>
    <property type="match status" value="1"/>
</dbReference>
<dbReference type="GO" id="GO:0022857">
    <property type="term" value="F:transmembrane transporter activity"/>
    <property type="evidence" value="ECO:0007669"/>
    <property type="project" value="InterPro"/>
</dbReference>
<reference evidence="10 11" key="1">
    <citation type="journal article" date="2017" name="Genome Biol. Evol.">
        <title>Comparative Genomic Analysis Identifies a Campylobacter Clade Deficient in Selenium Metabolism.</title>
        <authorList>
            <person name="Miller W.G."/>
            <person name="Yee E."/>
            <person name="Lopes B.S."/>
            <person name="Chapman M.H."/>
            <person name="Huynh S."/>
            <person name="Bono J.L."/>
            <person name="Parker C.T."/>
            <person name="Strachan N.J.C."/>
            <person name="Forbes K.J."/>
        </authorList>
    </citation>
    <scope>NUCLEOTIDE SEQUENCE [LARGE SCALE GENOMIC DNA]</scope>
    <source>
        <strain evidence="10 11">NCTC 13003</strain>
    </source>
</reference>
<evidence type="ECO:0000313" key="11">
    <source>
        <dbReference type="Proteomes" id="UP000194309"/>
    </source>
</evidence>
<keyword evidence="4 9" id="KW-0812">Transmembrane</keyword>
<accession>A0A381DAC8</accession>
<keyword evidence="3" id="KW-1003">Cell membrane</keyword>
<gene>
    <name evidence="10" type="ORF">CIGN_1236</name>
</gene>
<dbReference type="SUPFAM" id="SSF103481">
    <property type="entry name" value="Multidrug resistance efflux transporter EmrE"/>
    <property type="match status" value="1"/>
</dbReference>
<dbReference type="Pfam" id="PF00893">
    <property type="entry name" value="Multi_Drug_Res"/>
    <property type="match status" value="1"/>
</dbReference>
<evidence type="ECO:0000256" key="1">
    <source>
        <dbReference type="ARBA" id="ARBA00004651"/>
    </source>
</evidence>
<evidence type="ECO:0000256" key="6">
    <source>
        <dbReference type="ARBA" id="ARBA00023136"/>
    </source>
</evidence>